<protein>
    <submittedName>
        <fullName evidence="2">Regulator</fullName>
    </submittedName>
</protein>
<dbReference type="PANTHER" id="PTHR47691">
    <property type="entry name" value="REGULATOR-RELATED"/>
    <property type="match status" value="1"/>
</dbReference>
<dbReference type="InterPro" id="IPR049052">
    <property type="entry name" value="nSTAND1"/>
</dbReference>
<dbReference type="AlphaFoldDB" id="A0A6G4XLZ7"/>
<gene>
    <name evidence="2" type="ORF">G6045_23495</name>
</gene>
<proteinExistence type="predicted"/>
<dbReference type="EMBL" id="JAAKZW010000109">
    <property type="protein sequence ID" value="NGO78596.1"/>
    <property type="molecule type" value="Genomic_DNA"/>
</dbReference>
<dbReference type="PANTHER" id="PTHR47691:SF3">
    <property type="entry name" value="HTH-TYPE TRANSCRIPTIONAL REGULATOR RV0890C-RELATED"/>
    <property type="match status" value="1"/>
</dbReference>
<reference evidence="2 3" key="1">
    <citation type="submission" date="2020-02" db="EMBL/GenBank/DDBJ databases">
        <title>Whole-genome analyses of novel actinobacteria.</title>
        <authorList>
            <person name="Sahin N."/>
            <person name="Tokatli A."/>
        </authorList>
    </citation>
    <scope>NUCLEOTIDE SEQUENCE [LARGE SCALE GENOMIC DNA]</scope>
    <source>
        <strain evidence="2 3">YC504</strain>
    </source>
</reference>
<evidence type="ECO:0000313" key="3">
    <source>
        <dbReference type="Proteomes" id="UP000481109"/>
    </source>
</evidence>
<dbReference type="Pfam" id="PF20703">
    <property type="entry name" value="nSTAND1"/>
    <property type="match status" value="1"/>
</dbReference>
<organism evidence="2 3">
    <name type="scientific">Streptomyces mesophilus</name>
    <dbReference type="NCBI Taxonomy" id="1775132"/>
    <lineage>
        <taxon>Bacteria</taxon>
        <taxon>Bacillati</taxon>
        <taxon>Actinomycetota</taxon>
        <taxon>Actinomycetes</taxon>
        <taxon>Kitasatosporales</taxon>
        <taxon>Streptomycetaceae</taxon>
        <taxon>Streptomyces</taxon>
    </lineage>
</organism>
<feature type="domain" description="Novel STAND NTPase 1" evidence="1">
    <location>
        <begin position="22"/>
        <end position="157"/>
    </location>
</feature>
<dbReference type="PRINTS" id="PR00364">
    <property type="entry name" value="DISEASERSIST"/>
</dbReference>
<dbReference type="RefSeq" id="WP_165334046.1">
    <property type="nucleotide sequence ID" value="NZ_JAAKZW010000109.1"/>
</dbReference>
<dbReference type="Gene3D" id="3.40.50.300">
    <property type="entry name" value="P-loop containing nucleotide triphosphate hydrolases"/>
    <property type="match status" value="1"/>
</dbReference>
<dbReference type="SUPFAM" id="SSF52540">
    <property type="entry name" value="P-loop containing nucleoside triphosphate hydrolases"/>
    <property type="match status" value="1"/>
</dbReference>
<accession>A0A6G4XLZ7</accession>
<sequence>MESSYADGAWRQADLVVQAGRVAVFIGRDRELADLQSALKVHRLITLTGVAGVGKSRLARRVVEVEQTAGGGESSWADLWQLPDERMLAALVADACGLSDHTPRMPLDVICQWIGDRDLLIVLDSCEHVLPACRRLVEILLDQCPHLTILATSREVFHLDSEYVVPVEPLPVATDAAELFLQRATQMGVLPEPGELNRVTDLCTYLDGLPLALELAAGALRHSSIEELLQHPRNDLSREETDQVHPASPRRHDVLRTALGWSHELCTPKERLLWARLSIVLGHFDGPMAAALCAGGPLSVRDVEVALAGLVDKSVVTQRDDRYLLLDTVREYGRLWLEQLGELDSMATTHAAHFLTLARQADATWTSAEQTGWYRTIKDAHPDLCAALDHLLAHRVDEALELATLTGFYWTCCGHAHTAQHYLARALQAGDSGQQAQMRQRAIWALGLTHLLQGNHATGTHLARQCLALAHSDQNASGLLRAAYLQAMSDLLQGHAQQALNLLDDALRNAQEGDSPAAPSEQAAMMCRMLRLFALTGLGLLDQSRDAASALRVQCVAMGEHWIRSYTDYQLCVIALREQHSEVALEHARSMLNSKQQIGDTFGIALGLDMLAASFSADGDGRSAALASGAGQRLWDAVGHPQRGAPDVQPLREAGESTARQLVGAGTYDTYRRQAAHADPAAMLSWAAGGDEPL</sequence>
<evidence type="ECO:0000313" key="2">
    <source>
        <dbReference type="EMBL" id="NGO78596.1"/>
    </source>
</evidence>
<dbReference type="Proteomes" id="UP000481109">
    <property type="component" value="Unassembled WGS sequence"/>
</dbReference>
<name>A0A6G4XLZ7_9ACTN</name>
<evidence type="ECO:0000259" key="1">
    <source>
        <dbReference type="Pfam" id="PF20703"/>
    </source>
</evidence>
<dbReference type="InterPro" id="IPR027417">
    <property type="entry name" value="P-loop_NTPase"/>
</dbReference>
<keyword evidence="3" id="KW-1185">Reference proteome</keyword>
<comment type="caution">
    <text evidence="2">The sequence shown here is derived from an EMBL/GenBank/DDBJ whole genome shotgun (WGS) entry which is preliminary data.</text>
</comment>